<evidence type="ECO:0008006" key="4">
    <source>
        <dbReference type="Google" id="ProtNLM"/>
    </source>
</evidence>
<protein>
    <recommendedName>
        <fullName evidence="4">EGF-like domain-containing protein</fullName>
    </recommendedName>
</protein>
<keyword evidence="1" id="KW-0732">Signal</keyword>
<reference evidence="2 3" key="1">
    <citation type="submission" date="2016-01" db="EMBL/GenBank/DDBJ databases">
        <title>The new phylogeny of the genus Mycobacterium.</title>
        <authorList>
            <person name="Tarcisio F."/>
            <person name="Conor M."/>
            <person name="Antonella G."/>
            <person name="Elisabetta G."/>
            <person name="Giulia F.S."/>
            <person name="Sara T."/>
            <person name="Anna F."/>
            <person name="Clotilde B."/>
            <person name="Roberto B."/>
            <person name="Veronica D.S."/>
            <person name="Fabio R."/>
            <person name="Monica P."/>
            <person name="Olivier J."/>
            <person name="Enrico T."/>
            <person name="Nicola S."/>
        </authorList>
    </citation>
    <scope>NUCLEOTIDE SEQUENCE [LARGE SCALE GENOMIC DNA]</scope>
    <source>
        <strain evidence="2 3">DSM 44153</strain>
    </source>
</reference>
<dbReference type="STRING" id="1798.AWC30_09745"/>
<organism evidence="2 3">
    <name type="scientific">Mycolicibacillus trivialis</name>
    <dbReference type="NCBI Taxonomy" id="1798"/>
    <lineage>
        <taxon>Bacteria</taxon>
        <taxon>Bacillati</taxon>
        <taxon>Actinomycetota</taxon>
        <taxon>Actinomycetes</taxon>
        <taxon>Mycobacteriales</taxon>
        <taxon>Mycobacteriaceae</taxon>
        <taxon>Mycolicibacillus</taxon>
    </lineage>
</organism>
<feature type="chain" id="PRO_5039670976" description="EGF-like domain-containing protein" evidence="1">
    <location>
        <begin position="25"/>
        <end position="245"/>
    </location>
</feature>
<dbReference type="RefSeq" id="WP_085109960.1">
    <property type="nucleotide sequence ID" value="NZ_JACKSN010000066.1"/>
</dbReference>
<gene>
    <name evidence="2" type="ORF">AWC30_09745</name>
</gene>
<evidence type="ECO:0000313" key="3">
    <source>
        <dbReference type="Proteomes" id="UP000193090"/>
    </source>
</evidence>
<dbReference type="Proteomes" id="UP000193090">
    <property type="component" value="Unassembled WGS sequence"/>
</dbReference>
<accession>A0A1X2EK55</accession>
<sequence length="245" mass="25921">MKTLQVAAAAVLGMAGMFASGTVAGPLPAAHADCGWLDGVATLGISCLVTEFDTGGTRPSCPPGWQDMGLRQDPDGMKLLCYDPNSEPVQTDAQGRVGTECPDGTFVDTSQIPGLPKRSEVCAEHMGAESPPVSPPKQQGPCPEGYEEWNGECPRPCPEGKEHRPNGQCACPDGTEEYGAKCLPACPEGQQRRWGESECTAVEQPPATPPEQPKFHGCQWFPLPPVRTPIEIACLPGQIDTGPMP</sequence>
<dbReference type="AlphaFoldDB" id="A0A1X2EK55"/>
<evidence type="ECO:0000313" key="2">
    <source>
        <dbReference type="EMBL" id="ORX04672.1"/>
    </source>
</evidence>
<dbReference type="InterPro" id="IPR009030">
    <property type="entry name" value="Growth_fac_rcpt_cys_sf"/>
</dbReference>
<evidence type="ECO:0000256" key="1">
    <source>
        <dbReference type="SAM" id="SignalP"/>
    </source>
</evidence>
<dbReference type="SUPFAM" id="SSF57184">
    <property type="entry name" value="Growth factor receptor domain"/>
    <property type="match status" value="1"/>
</dbReference>
<comment type="caution">
    <text evidence="2">The sequence shown here is derived from an EMBL/GenBank/DDBJ whole genome shotgun (WGS) entry which is preliminary data.</text>
</comment>
<dbReference type="OrthoDB" id="9896728at2"/>
<dbReference type="EMBL" id="LQPZ01000022">
    <property type="protein sequence ID" value="ORX04672.1"/>
    <property type="molecule type" value="Genomic_DNA"/>
</dbReference>
<proteinExistence type="predicted"/>
<keyword evidence="3" id="KW-1185">Reference proteome</keyword>
<name>A0A1X2EK55_9MYCO</name>
<feature type="signal peptide" evidence="1">
    <location>
        <begin position="1"/>
        <end position="24"/>
    </location>
</feature>